<dbReference type="Proteomes" id="UP000829758">
    <property type="component" value="Chromosome"/>
</dbReference>
<evidence type="ECO:0000256" key="1">
    <source>
        <dbReference type="SAM" id="MobiDB-lite"/>
    </source>
</evidence>
<feature type="region of interest" description="Disordered" evidence="1">
    <location>
        <begin position="192"/>
        <end position="238"/>
    </location>
</feature>
<accession>A0A9X1M6J1</accession>
<keyword evidence="2" id="KW-1133">Transmembrane helix</keyword>
<evidence type="ECO:0000313" key="4">
    <source>
        <dbReference type="EMBL" id="UON90990.1"/>
    </source>
</evidence>
<feature type="compositionally biased region" description="Low complexity" evidence="1">
    <location>
        <begin position="83"/>
        <end position="95"/>
    </location>
</feature>
<keyword evidence="5" id="KW-1185">Reference proteome</keyword>
<feature type="region of interest" description="Disordered" evidence="1">
    <location>
        <begin position="57"/>
        <end position="95"/>
    </location>
</feature>
<gene>
    <name evidence="3" type="ORF">LJ755_00540</name>
    <name evidence="4" type="ORF">MUK71_10145</name>
</gene>
<keyword evidence="2" id="KW-0812">Transmembrane</keyword>
<feature type="transmembrane region" description="Helical" evidence="2">
    <location>
        <begin position="7"/>
        <end position="26"/>
    </location>
</feature>
<organism evidence="3 6">
    <name type="scientific">Arthrobacter zhangbolii</name>
    <dbReference type="NCBI Taxonomy" id="2886936"/>
    <lineage>
        <taxon>Bacteria</taxon>
        <taxon>Bacillati</taxon>
        <taxon>Actinomycetota</taxon>
        <taxon>Actinomycetes</taxon>
        <taxon>Micrococcales</taxon>
        <taxon>Micrococcaceae</taxon>
        <taxon>Arthrobacter</taxon>
    </lineage>
</organism>
<feature type="compositionally biased region" description="Low complexity" evidence="1">
    <location>
        <begin position="57"/>
        <end position="76"/>
    </location>
</feature>
<name>A0A9X1M6J1_9MICC</name>
<evidence type="ECO:0000313" key="6">
    <source>
        <dbReference type="Proteomes" id="UP001155145"/>
    </source>
</evidence>
<feature type="region of interest" description="Disordered" evidence="1">
    <location>
        <begin position="109"/>
        <end position="147"/>
    </location>
</feature>
<protein>
    <submittedName>
        <fullName evidence="3">Uncharacterized protein</fullName>
    </submittedName>
</protein>
<evidence type="ECO:0000256" key="2">
    <source>
        <dbReference type="SAM" id="Phobius"/>
    </source>
</evidence>
<reference evidence="3" key="1">
    <citation type="submission" date="2021-10" db="EMBL/GenBank/DDBJ databases">
        <title>Novel species in genus Arthrobacter.</title>
        <authorList>
            <person name="Liu Y."/>
        </authorList>
    </citation>
    <scope>NUCLEOTIDE SEQUENCE</scope>
    <source>
        <strain evidence="3">Zg-Y462</strain>
        <strain evidence="5">zg-Y462</strain>
    </source>
</reference>
<evidence type="ECO:0000313" key="5">
    <source>
        <dbReference type="Proteomes" id="UP000829758"/>
    </source>
</evidence>
<dbReference type="EMBL" id="CP094984">
    <property type="protein sequence ID" value="UON90990.1"/>
    <property type="molecule type" value="Genomic_DNA"/>
</dbReference>
<dbReference type="Proteomes" id="UP001155145">
    <property type="component" value="Unassembled WGS sequence"/>
</dbReference>
<keyword evidence="2" id="KW-0472">Membrane</keyword>
<sequence length="238" mass="23928">MSARNPELIFWGAFLTAVGAGAMVWVQVPPGIVATVSGLLLFAFGITWYFSSTQDRSPAARPGAALPGSALPATAPRPEAVQPSPAASGPTAADGAAAATLPAAAAPAAAATAPDDAQVSSPSPSTTAIPVPNTPVPDLSTRVPGTRRHARMGAVAVPPPSPGPVRMGAGMPAAGGRRAAAAPVFHEMPAEPSRWTRTFGPPETGQIPLQPYLSGAPASFATADADLPDRRQRSHSSL</sequence>
<evidence type="ECO:0000313" key="3">
    <source>
        <dbReference type="EMBL" id="MCC3271219.1"/>
    </source>
</evidence>
<proteinExistence type="predicted"/>
<dbReference type="EMBL" id="JAJFZT010000001">
    <property type="protein sequence ID" value="MCC3271219.1"/>
    <property type="molecule type" value="Genomic_DNA"/>
</dbReference>
<feature type="transmembrane region" description="Helical" evidence="2">
    <location>
        <begin position="32"/>
        <end position="51"/>
    </location>
</feature>
<dbReference type="RefSeq" id="WP_227927660.1">
    <property type="nucleotide sequence ID" value="NZ_CP094984.1"/>
</dbReference>
<feature type="compositionally biased region" description="Polar residues" evidence="1">
    <location>
        <begin position="118"/>
        <end position="128"/>
    </location>
</feature>
<dbReference type="AlphaFoldDB" id="A0A9X1M6J1"/>